<dbReference type="Gene3D" id="1.10.10.10">
    <property type="entry name" value="Winged helix-like DNA-binding domain superfamily/Winged helix DNA-binding domain"/>
    <property type="match status" value="1"/>
</dbReference>
<organism evidence="7 8">
    <name type="scientific">Bordetella genomosp. 1</name>
    <dbReference type="NCBI Taxonomy" id="1395607"/>
    <lineage>
        <taxon>Bacteria</taxon>
        <taxon>Pseudomonadati</taxon>
        <taxon>Pseudomonadota</taxon>
        <taxon>Betaproteobacteria</taxon>
        <taxon>Burkholderiales</taxon>
        <taxon>Alcaligenaceae</taxon>
        <taxon>Bordetella</taxon>
    </lineage>
</organism>
<dbReference type="Pfam" id="PF08100">
    <property type="entry name" value="Dimerisation"/>
    <property type="match status" value="1"/>
</dbReference>
<dbReference type="InterPro" id="IPR012967">
    <property type="entry name" value="COMT_dimerisation"/>
</dbReference>
<dbReference type="EMBL" id="NEVL01000003">
    <property type="protein sequence ID" value="OZI35911.1"/>
    <property type="molecule type" value="Genomic_DNA"/>
</dbReference>
<comment type="caution">
    <text evidence="7">The sequence shown here is derived from an EMBL/GenBank/DDBJ whole genome shotgun (WGS) entry which is preliminary data.</text>
</comment>
<protein>
    <recommendedName>
        <fullName evidence="9">O-methyltransferase domain-containing protein</fullName>
    </recommendedName>
</protein>
<dbReference type="Gene3D" id="3.40.50.150">
    <property type="entry name" value="Vaccinia Virus protein VP39"/>
    <property type="match status" value="1"/>
</dbReference>
<gene>
    <name evidence="7" type="ORF">CEG14_12765</name>
</gene>
<evidence type="ECO:0000259" key="6">
    <source>
        <dbReference type="Pfam" id="PF08242"/>
    </source>
</evidence>
<feature type="domain" description="Methyltransferase type 12" evidence="6">
    <location>
        <begin position="237"/>
        <end position="331"/>
    </location>
</feature>
<dbReference type="CDD" id="cd02440">
    <property type="entry name" value="AdoMet_MTases"/>
    <property type="match status" value="1"/>
</dbReference>
<keyword evidence="2" id="KW-0808">Transferase</keyword>
<evidence type="ECO:0000256" key="1">
    <source>
        <dbReference type="ARBA" id="ARBA00022603"/>
    </source>
</evidence>
<dbReference type="GO" id="GO:0008168">
    <property type="term" value="F:methyltransferase activity"/>
    <property type="evidence" value="ECO:0007669"/>
    <property type="project" value="UniProtKB-KW"/>
</dbReference>
<evidence type="ECO:0000313" key="7">
    <source>
        <dbReference type="EMBL" id="OZI35911.1"/>
    </source>
</evidence>
<dbReference type="Pfam" id="PF08242">
    <property type="entry name" value="Methyltransf_12"/>
    <property type="match status" value="1"/>
</dbReference>
<dbReference type="GO" id="GO:0032259">
    <property type="term" value="P:methylation"/>
    <property type="evidence" value="ECO:0007669"/>
    <property type="project" value="UniProtKB-KW"/>
</dbReference>
<accession>A0A261SFS2</accession>
<keyword evidence="3" id="KW-0949">S-adenosyl-L-methionine</keyword>
<evidence type="ECO:0000313" key="8">
    <source>
        <dbReference type="Proteomes" id="UP000217005"/>
    </source>
</evidence>
<dbReference type="OrthoDB" id="8700339at2"/>
<evidence type="ECO:0000259" key="5">
    <source>
        <dbReference type="Pfam" id="PF08100"/>
    </source>
</evidence>
<dbReference type="InterPro" id="IPR036388">
    <property type="entry name" value="WH-like_DNA-bd_sf"/>
</dbReference>
<sequence length="403" mass="42743">MPGAATGGISCPCRFRVAALPPGGSRTPRSRCGPASPPTPTAPTSPAVVPASPEVVMRFESRHPLQPYWDLVGAPLQVQALEQALTLGLFDLLQAPTAPAQVAERLQLDRSASATWLELLWSMGLLTRHAPPQPSAAPEYGVSAVAARFFREASSENCTQAWLYRARLLGRFASQMESLLRDGHDPAADMAHTSAPAGSWAQAARMQIGQEQRHISVPAVLERLACLHALPDTGRLLDLGGGPGHVAIALAQRLAGWRGTVCDGPETAAVAQENIQRAGLDTRLDTLGCDLNQDGFGSGYDLVWCSSVLHFMKDPHALLRRICESLAPGGVALLAHAEVPDDPAVAAAVMPFYTSLKFRGNYLPAAGEVPAAMTLAGFEGVQALGRLAFPLAPVWLYLGRRPA</sequence>
<dbReference type="PANTHER" id="PTHR43712:SF2">
    <property type="entry name" value="O-METHYLTRANSFERASE CICE"/>
    <property type="match status" value="1"/>
</dbReference>
<keyword evidence="1" id="KW-0489">Methyltransferase</keyword>
<dbReference type="InterPro" id="IPR029063">
    <property type="entry name" value="SAM-dependent_MTases_sf"/>
</dbReference>
<evidence type="ECO:0000256" key="3">
    <source>
        <dbReference type="ARBA" id="ARBA00022691"/>
    </source>
</evidence>
<dbReference type="SUPFAM" id="SSF46785">
    <property type="entry name" value="Winged helix' DNA-binding domain"/>
    <property type="match status" value="1"/>
</dbReference>
<dbReference type="InterPro" id="IPR013217">
    <property type="entry name" value="Methyltransf_12"/>
</dbReference>
<dbReference type="InterPro" id="IPR016461">
    <property type="entry name" value="COMT-like"/>
</dbReference>
<dbReference type="InterPro" id="IPR036390">
    <property type="entry name" value="WH_DNA-bd_sf"/>
</dbReference>
<dbReference type="PANTHER" id="PTHR43712">
    <property type="entry name" value="PUTATIVE (AFU_ORTHOLOGUE AFUA_4G14580)-RELATED"/>
    <property type="match status" value="1"/>
</dbReference>
<dbReference type="Proteomes" id="UP000217005">
    <property type="component" value="Unassembled WGS sequence"/>
</dbReference>
<dbReference type="SUPFAM" id="SSF53335">
    <property type="entry name" value="S-adenosyl-L-methionine-dependent methyltransferases"/>
    <property type="match status" value="1"/>
</dbReference>
<proteinExistence type="predicted"/>
<feature type="domain" description="O-methyltransferase dimerisation" evidence="5">
    <location>
        <begin position="69"/>
        <end position="150"/>
    </location>
</feature>
<reference evidence="7 8" key="1">
    <citation type="submission" date="2017-05" db="EMBL/GenBank/DDBJ databases">
        <title>Complete and WGS of Bordetella genogroups.</title>
        <authorList>
            <person name="Spilker T."/>
            <person name="LiPuma J."/>
        </authorList>
    </citation>
    <scope>NUCLEOTIDE SEQUENCE [LARGE SCALE GENOMIC DNA]</scope>
    <source>
        <strain evidence="7 8">AU17610</strain>
    </source>
</reference>
<evidence type="ECO:0008006" key="9">
    <source>
        <dbReference type="Google" id="ProtNLM"/>
    </source>
</evidence>
<name>A0A261SFS2_9BORD</name>
<dbReference type="PROSITE" id="PS51683">
    <property type="entry name" value="SAM_OMT_II"/>
    <property type="match status" value="1"/>
</dbReference>
<evidence type="ECO:0000256" key="4">
    <source>
        <dbReference type="SAM" id="MobiDB-lite"/>
    </source>
</evidence>
<dbReference type="AlphaFoldDB" id="A0A261SFS2"/>
<evidence type="ECO:0000256" key="2">
    <source>
        <dbReference type="ARBA" id="ARBA00022679"/>
    </source>
</evidence>
<feature type="region of interest" description="Disordered" evidence="4">
    <location>
        <begin position="22"/>
        <end position="48"/>
    </location>
</feature>
<dbReference type="GO" id="GO:0046983">
    <property type="term" value="F:protein dimerization activity"/>
    <property type="evidence" value="ECO:0007669"/>
    <property type="project" value="InterPro"/>
</dbReference>